<dbReference type="RefSeq" id="WP_068004297.1">
    <property type="nucleotide sequence ID" value="NZ_FOFM01000002.1"/>
</dbReference>
<dbReference type="PATRIC" id="fig|989403.3.peg.1494"/>
<dbReference type="Proteomes" id="UP000076577">
    <property type="component" value="Unassembled WGS sequence"/>
</dbReference>
<sequence>MTTLDQKQSVQAASGQAVHATCLVVGTKGILIRGPSGTGKTALALELLQRAQANGRYAALVADDRVFIAEKNGRLVATCPDTIRGRAELRGYGVIEVPSVETAVVHLVLDLESRDQIDRLPDEQALTCEICVVKLIRQPVPKDDHLAALRLANALIFTNPVYNY</sequence>
<dbReference type="SUPFAM" id="SSF53795">
    <property type="entry name" value="PEP carboxykinase-like"/>
    <property type="match status" value="1"/>
</dbReference>
<feature type="domain" description="HPr kinase/phosphorylase C-terminal" evidence="1">
    <location>
        <begin position="13"/>
        <end position="124"/>
    </location>
</feature>
<dbReference type="Gene3D" id="3.40.50.300">
    <property type="entry name" value="P-loop containing nucleotide triphosphate hydrolases"/>
    <property type="match status" value="1"/>
</dbReference>
<dbReference type="EMBL" id="LMCB01000008">
    <property type="protein sequence ID" value="KZL20470.1"/>
    <property type="molecule type" value="Genomic_DNA"/>
</dbReference>
<keyword evidence="3" id="KW-1185">Reference proteome</keyword>
<keyword evidence="2" id="KW-0418">Kinase</keyword>
<dbReference type="GO" id="GO:0000155">
    <property type="term" value="F:phosphorelay sensor kinase activity"/>
    <property type="evidence" value="ECO:0007669"/>
    <property type="project" value="InterPro"/>
</dbReference>
<protein>
    <submittedName>
        <fullName evidence="2">HPr kinase/phosphorylase</fullName>
        <ecNumber evidence="2">2.7.11.-</ecNumber>
    </submittedName>
</protein>
<gene>
    <name evidence="2" type="primary">hprK</name>
    <name evidence="2" type="ORF">PsAD2_01401</name>
</gene>
<dbReference type="CDD" id="cd01918">
    <property type="entry name" value="HprK_C"/>
    <property type="match status" value="1"/>
</dbReference>
<keyword evidence="2" id="KW-0808">Transferase</keyword>
<dbReference type="GO" id="GO:0005524">
    <property type="term" value="F:ATP binding"/>
    <property type="evidence" value="ECO:0007669"/>
    <property type="project" value="InterPro"/>
</dbReference>
<evidence type="ECO:0000313" key="3">
    <source>
        <dbReference type="Proteomes" id="UP000076577"/>
    </source>
</evidence>
<dbReference type="STRING" id="989403.SAMN05421798_102548"/>
<dbReference type="GO" id="GO:0006109">
    <property type="term" value="P:regulation of carbohydrate metabolic process"/>
    <property type="evidence" value="ECO:0007669"/>
    <property type="project" value="InterPro"/>
</dbReference>
<organism evidence="2 3">
    <name type="scientific">Pseudovibrio axinellae</name>
    <dbReference type="NCBI Taxonomy" id="989403"/>
    <lineage>
        <taxon>Bacteria</taxon>
        <taxon>Pseudomonadati</taxon>
        <taxon>Pseudomonadota</taxon>
        <taxon>Alphaproteobacteria</taxon>
        <taxon>Hyphomicrobiales</taxon>
        <taxon>Stappiaceae</taxon>
        <taxon>Pseudovibrio</taxon>
    </lineage>
</organism>
<name>A0A165ZZT1_9HYPH</name>
<comment type="caution">
    <text evidence="2">The sequence shown here is derived from an EMBL/GenBank/DDBJ whole genome shotgun (WGS) entry which is preliminary data.</text>
</comment>
<reference evidence="2 3" key="1">
    <citation type="journal article" date="2016" name="Front. Microbiol.">
        <title>Comparative Genomic Analysis Reveals a Diverse Repertoire of Genes Involved in Prokaryote-Eukaryote Interactions within the Pseudovibrio Genus.</title>
        <authorList>
            <person name="Romano S."/>
            <person name="Fernandez-Guerra A."/>
            <person name="Reen F.J."/>
            <person name="Glockner F.O."/>
            <person name="Crowley S.P."/>
            <person name="O'Sullivan O."/>
            <person name="Cotter P.D."/>
            <person name="Adams C."/>
            <person name="Dobson A.D."/>
            <person name="O'Gara F."/>
        </authorList>
    </citation>
    <scope>NUCLEOTIDE SEQUENCE [LARGE SCALE GENOMIC DNA]</scope>
    <source>
        <strain evidence="2 3">Ad2</strain>
    </source>
</reference>
<evidence type="ECO:0000313" key="2">
    <source>
        <dbReference type="EMBL" id="KZL20470.1"/>
    </source>
</evidence>
<dbReference type="EC" id="2.7.11.-" evidence="2"/>
<evidence type="ECO:0000259" key="1">
    <source>
        <dbReference type="Pfam" id="PF07475"/>
    </source>
</evidence>
<dbReference type="InterPro" id="IPR027417">
    <property type="entry name" value="P-loop_NTPase"/>
</dbReference>
<dbReference type="AlphaFoldDB" id="A0A165ZZT1"/>
<accession>A0A165ZZT1</accession>
<proteinExistence type="predicted"/>
<dbReference type="Pfam" id="PF07475">
    <property type="entry name" value="Hpr_kinase_C"/>
    <property type="match status" value="1"/>
</dbReference>
<dbReference type="OrthoDB" id="8326226at2"/>
<dbReference type="InterPro" id="IPR011104">
    <property type="entry name" value="Hpr_kin/Pase_C"/>
</dbReference>